<organism evidence="2 3">
    <name type="scientific">Ramazzottius varieornatus</name>
    <name type="common">Water bear</name>
    <name type="synonym">Tardigrade</name>
    <dbReference type="NCBI Taxonomy" id="947166"/>
    <lineage>
        <taxon>Eukaryota</taxon>
        <taxon>Metazoa</taxon>
        <taxon>Ecdysozoa</taxon>
        <taxon>Tardigrada</taxon>
        <taxon>Eutardigrada</taxon>
        <taxon>Parachela</taxon>
        <taxon>Hypsibioidea</taxon>
        <taxon>Ramazzottiidae</taxon>
        <taxon>Ramazzottius</taxon>
    </lineage>
</organism>
<sequence length="97" mass="10447">MATATVTYFIILLVLFSAVLRSTHGETCSGICAFNGNTCLNGGTCKNYQCCTNSTTACGTIPCFRPGHKCLKFLFVHLGTCTPCETSNGIFKNFCKK</sequence>
<keyword evidence="1" id="KW-0732">Signal</keyword>
<feature type="signal peptide" evidence="1">
    <location>
        <begin position="1"/>
        <end position="25"/>
    </location>
</feature>
<feature type="chain" id="PRO_5008898338" evidence="1">
    <location>
        <begin position="26"/>
        <end position="97"/>
    </location>
</feature>
<comment type="caution">
    <text evidence="2">The sequence shown here is derived from an EMBL/GenBank/DDBJ whole genome shotgun (WGS) entry which is preliminary data.</text>
</comment>
<reference evidence="2 3" key="1">
    <citation type="journal article" date="2016" name="Nat. Commun.">
        <title>Extremotolerant tardigrade genome and improved radiotolerance of human cultured cells by tardigrade-unique protein.</title>
        <authorList>
            <person name="Hashimoto T."/>
            <person name="Horikawa D.D."/>
            <person name="Saito Y."/>
            <person name="Kuwahara H."/>
            <person name="Kozuka-Hata H."/>
            <person name="Shin-I T."/>
            <person name="Minakuchi Y."/>
            <person name="Ohishi K."/>
            <person name="Motoyama A."/>
            <person name="Aizu T."/>
            <person name="Enomoto A."/>
            <person name="Kondo K."/>
            <person name="Tanaka S."/>
            <person name="Hara Y."/>
            <person name="Koshikawa S."/>
            <person name="Sagara H."/>
            <person name="Miura T."/>
            <person name="Yokobori S."/>
            <person name="Miyagawa K."/>
            <person name="Suzuki Y."/>
            <person name="Kubo T."/>
            <person name="Oyama M."/>
            <person name="Kohara Y."/>
            <person name="Fujiyama A."/>
            <person name="Arakawa K."/>
            <person name="Katayama T."/>
            <person name="Toyoda A."/>
            <person name="Kunieda T."/>
        </authorList>
    </citation>
    <scope>NUCLEOTIDE SEQUENCE [LARGE SCALE GENOMIC DNA]</scope>
    <source>
        <strain evidence="2 3">YOKOZUNA-1</strain>
    </source>
</reference>
<dbReference type="AlphaFoldDB" id="A0A1D1VEK5"/>
<evidence type="ECO:0000313" key="2">
    <source>
        <dbReference type="EMBL" id="GAU97323.1"/>
    </source>
</evidence>
<evidence type="ECO:0000313" key="3">
    <source>
        <dbReference type="Proteomes" id="UP000186922"/>
    </source>
</evidence>
<protein>
    <submittedName>
        <fullName evidence="2">Uncharacterized protein</fullName>
    </submittedName>
</protein>
<dbReference type="Proteomes" id="UP000186922">
    <property type="component" value="Unassembled WGS sequence"/>
</dbReference>
<evidence type="ECO:0000256" key="1">
    <source>
        <dbReference type="SAM" id="SignalP"/>
    </source>
</evidence>
<accession>A0A1D1VEK5</accession>
<proteinExistence type="predicted"/>
<gene>
    <name evidence="2" type="primary">RvY_08642-1</name>
    <name evidence="2" type="synonym">RvY_08642.1</name>
    <name evidence="2" type="ORF">RvY_08642</name>
</gene>
<name>A0A1D1VEK5_RAMVA</name>
<keyword evidence="3" id="KW-1185">Reference proteome</keyword>
<dbReference type="EMBL" id="BDGG01000004">
    <property type="protein sequence ID" value="GAU97323.1"/>
    <property type="molecule type" value="Genomic_DNA"/>
</dbReference>